<reference evidence="1" key="1">
    <citation type="submission" date="2022-06" db="EMBL/GenBank/DDBJ databases">
        <title>Isolation of gut microbiota from human fecal samples.</title>
        <authorList>
            <person name="Pamer E.G."/>
            <person name="Barat B."/>
            <person name="Waligurski E."/>
            <person name="Medina S."/>
            <person name="Paddock L."/>
            <person name="Mostad J."/>
        </authorList>
    </citation>
    <scope>NUCLEOTIDE SEQUENCE</scope>
    <source>
        <strain evidence="1">SL.1.01</strain>
    </source>
</reference>
<proteinExistence type="predicted"/>
<protein>
    <submittedName>
        <fullName evidence="1">Uncharacterized protein</fullName>
    </submittedName>
</protein>
<sequence length="242" mass="27729">MSDKNTTSKLPKYKKTIDTTGFGLSCVTEYGFDDAGLFHHSYTYNYKNRKVAIQVMGSQQPANWHTRQSAYASYYEDGKQVGRTRAYNILENAQIKAIRWIMGFGSDSKAEEAYRAVRLEKSHRNQQICRRIPKPLRMEVDGLANKLGLKIHGDEDNSTVETFVNTYLATAEQNGLIELRERQYGYEKSMTVWLDGDASRKTEDAPDWEKFKETVVEIVPLYLECRRKTAESVGLGEKLAEN</sequence>
<evidence type="ECO:0000313" key="2">
    <source>
        <dbReference type="Proteomes" id="UP001206013"/>
    </source>
</evidence>
<comment type="caution">
    <text evidence="1">The sequence shown here is derived from an EMBL/GenBank/DDBJ whole genome shotgun (WGS) entry which is preliminary data.</text>
</comment>
<accession>A0AAW5JZK4</accession>
<name>A0AAW5JZK4_BIFAD</name>
<dbReference type="EMBL" id="JANFYM010000010">
    <property type="protein sequence ID" value="MCQ4793497.1"/>
    <property type="molecule type" value="Genomic_DNA"/>
</dbReference>
<evidence type="ECO:0000313" key="1">
    <source>
        <dbReference type="EMBL" id="MCQ4793497.1"/>
    </source>
</evidence>
<gene>
    <name evidence="1" type="ORF">NE692_08505</name>
</gene>
<dbReference type="AlphaFoldDB" id="A0AAW5JZK4"/>
<dbReference type="Proteomes" id="UP001206013">
    <property type="component" value="Unassembled WGS sequence"/>
</dbReference>
<organism evidence="1 2">
    <name type="scientific">Bifidobacterium adolescentis</name>
    <dbReference type="NCBI Taxonomy" id="1680"/>
    <lineage>
        <taxon>Bacteria</taxon>
        <taxon>Bacillati</taxon>
        <taxon>Actinomycetota</taxon>
        <taxon>Actinomycetes</taxon>
        <taxon>Bifidobacteriales</taxon>
        <taxon>Bifidobacteriaceae</taxon>
        <taxon>Bifidobacterium</taxon>
    </lineage>
</organism>
<dbReference type="RefSeq" id="WP_256134524.1">
    <property type="nucleotide sequence ID" value="NZ_JANFYM010000010.1"/>
</dbReference>